<evidence type="ECO:0000313" key="1">
    <source>
        <dbReference type="EMBL" id="KKC99519.1"/>
    </source>
</evidence>
<dbReference type="RefSeq" id="WP_046221027.1">
    <property type="nucleotide sequence ID" value="NZ_JWYV01000010.1"/>
</dbReference>
<dbReference type="OrthoDB" id="9948527at2"/>
<sequence length="265" mass="29730">MTQPKEATIREWITECNYQLSRIEQLAKEGFHQKHNIPQESVFHGRSECYTELAICYALLGERAQSTEALTQAIMNGVMPYRMAYDNQCELHHLSVGPEKSGCVNLALTHSLLLKIASLDDDALTRESVPFVQLMEKDMNDSKSMEMVNTVQALRNILTHGDDSLSKSLLQSALDNSLTHPIKGGWRARSYTLNLCLFTIVTRDQQSFEKALQMNLKDYEKGAKGEIRGTPEAYISLPAVGLVKLAKRYGLSYEGKHPLLPASLL</sequence>
<reference evidence="1 2" key="1">
    <citation type="submission" date="2014-12" db="EMBL/GenBank/DDBJ databases">
        <title>Mercury Reductase activity and rhizosphere competence traits in the genome of root associated Photobacterium halotolerans MELD1.</title>
        <authorList>
            <person name="Mathew D.C."/>
            <person name="Huang C.-C."/>
        </authorList>
    </citation>
    <scope>NUCLEOTIDE SEQUENCE [LARGE SCALE GENOMIC DNA]</scope>
    <source>
        <strain evidence="1 2">MELD1</strain>
    </source>
</reference>
<keyword evidence="2" id="KW-1185">Reference proteome</keyword>
<evidence type="ECO:0000313" key="2">
    <source>
        <dbReference type="Proteomes" id="UP000033633"/>
    </source>
</evidence>
<dbReference type="PATRIC" id="fig|265726.11.peg.775"/>
<dbReference type="AlphaFoldDB" id="A0A0F5VDD4"/>
<name>A0A0F5VDD4_9GAMM</name>
<accession>A0A0F5VDD4</accession>
<dbReference type="EMBL" id="JWYV01000010">
    <property type="protein sequence ID" value="KKC99519.1"/>
    <property type="molecule type" value="Genomic_DNA"/>
</dbReference>
<comment type="caution">
    <text evidence="1">The sequence shown here is derived from an EMBL/GenBank/DDBJ whole genome shotgun (WGS) entry which is preliminary data.</text>
</comment>
<dbReference type="InterPro" id="IPR029074">
    <property type="entry name" value="Imm49"/>
</dbReference>
<organism evidence="1 2">
    <name type="scientific">Photobacterium halotolerans</name>
    <dbReference type="NCBI Taxonomy" id="265726"/>
    <lineage>
        <taxon>Bacteria</taxon>
        <taxon>Pseudomonadati</taxon>
        <taxon>Pseudomonadota</taxon>
        <taxon>Gammaproteobacteria</taxon>
        <taxon>Vibrionales</taxon>
        <taxon>Vibrionaceae</taxon>
        <taxon>Photobacterium</taxon>
    </lineage>
</organism>
<dbReference type="Pfam" id="PF15575">
    <property type="entry name" value="Imm49"/>
    <property type="match status" value="1"/>
</dbReference>
<protein>
    <submittedName>
        <fullName evidence="1">Uncharacterized protein</fullName>
    </submittedName>
</protein>
<dbReference type="Proteomes" id="UP000033633">
    <property type="component" value="Unassembled WGS sequence"/>
</dbReference>
<gene>
    <name evidence="1" type="ORF">KY46_12805</name>
</gene>
<proteinExistence type="predicted"/>